<proteinExistence type="inferred from homology"/>
<gene>
    <name evidence="2" type="ORF">BSAL_73800</name>
</gene>
<dbReference type="InterPro" id="IPR004000">
    <property type="entry name" value="Actin"/>
</dbReference>
<evidence type="ECO:0000313" key="3">
    <source>
        <dbReference type="Proteomes" id="UP000051952"/>
    </source>
</evidence>
<protein>
    <submittedName>
        <fullName evidence="2">Actin-like protein, putative</fullName>
    </submittedName>
</protein>
<accession>A0A0S4IXC8</accession>
<dbReference type="OrthoDB" id="6220758at2759"/>
<evidence type="ECO:0000313" key="2">
    <source>
        <dbReference type="EMBL" id="CUG07521.1"/>
    </source>
</evidence>
<organism evidence="2 3">
    <name type="scientific">Bodo saltans</name>
    <name type="common">Flagellated protozoan</name>
    <dbReference type="NCBI Taxonomy" id="75058"/>
    <lineage>
        <taxon>Eukaryota</taxon>
        <taxon>Discoba</taxon>
        <taxon>Euglenozoa</taxon>
        <taxon>Kinetoplastea</taxon>
        <taxon>Metakinetoplastina</taxon>
        <taxon>Eubodonida</taxon>
        <taxon>Bodonidae</taxon>
        <taxon>Bodo</taxon>
    </lineage>
</organism>
<sequence length="449" mass="47518">MFLASDAPAATKPAYVVVPNAVGASASIGRGIVGTTLSTLNQYHSLLLRRPLDQGLLVDGELQSFIWDSVLQHFTIVDEQSIDLLFTLPIGTPEAVSEQWVSALMLGFRFRSVTIVSSSFLALVGAEVLHGTPTTGTGIVVDCGFSGCTITPYVAYRPMRSSIGRTLVGGKLLTNCLKETLSFSQMNLLEDTWIVNCIKESCCRVAEEGGPLSLQRMLKAASRKRARDDADDVASPTAAVGGPLVYALPTVPAAMPAGCIAQPQQLKGCFRDAQTVKVAHESFIIPEVLFSPCDVGLDSSLGVVEVYQHVVCSERTLLAQLSLVSPSVCRNTVVFGGTSNLPGFVSRFQKDVTADSCQSLIAGAPVVRSTAVEGDVPSISSVLGAASSRSIKHRTQELLPLVGIKALMTATSGHLAGLRSDMQQRGGVVVKGTPKQALESFQKAVSRLL</sequence>
<dbReference type="PANTHER" id="PTHR11937">
    <property type="entry name" value="ACTIN"/>
    <property type="match status" value="1"/>
</dbReference>
<dbReference type="Proteomes" id="UP000051952">
    <property type="component" value="Unassembled WGS sequence"/>
</dbReference>
<name>A0A0S4IXC8_BODSA</name>
<dbReference type="EMBL" id="CYKH01000631">
    <property type="protein sequence ID" value="CUG07521.1"/>
    <property type="molecule type" value="Genomic_DNA"/>
</dbReference>
<dbReference type="SUPFAM" id="SSF53067">
    <property type="entry name" value="Actin-like ATPase domain"/>
    <property type="match status" value="2"/>
</dbReference>
<reference evidence="3" key="1">
    <citation type="submission" date="2015-09" db="EMBL/GenBank/DDBJ databases">
        <authorList>
            <consortium name="Pathogen Informatics"/>
        </authorList>
    </citation>
    <scope>NUCLEOTIDE SEQUENCE [LARGE SCALE GENOMIC DNA]</scope>
    <source>
        <strain evidence="3">Lake Konstanz</strain>
    </source>
</reference>
<keyword evidence="3" id="KW-1185">Reference proteome</keyword>
<dbReference type="Pfam" id="PF00022">
    <property type="entry name" value="Actin"/>
    <property type="match status" value="1"/>
</dbReference>
<dbReference type="Gene3D" id="3.30.420.40">
    <property type="match status" value="3"/>
</dbReference>
<dbReference type="VEuPathDB" id="TriTrypDB:BSAL_73800"/>
<dbReference type="InterPro" id="IPR043129">
    <property type="entry name" value="ATPase_NBD"/>
</dbReference>
<dbReference type="SMART" id="SM00268">
    <property type="entry name" value="ACTIN"/>
    <property type="match status" value="1"/>
</dbReference>
<dbReference type="OMA" id="NCIKESC"/>
<evidence type="ECO:0000256" key="1">
    <source>
        <dbReference type="RuleBase" id="RU000487"/>
    </source>
</evidence>
<dbReference type="Gene3D" id="3.90.640.10">
    <property type="entry name" value="Actin, Chain A, domain 4"/>
    <property type="match status" value="2"/>
</dbReference>
<comment type="similarity">
    <text evidence="1">Belongs to the actin family.</text>
</comment>
<dbReference type="AlphaFoldDB" id="A0A0S4IXC8"/>